<dbReference type="SUPFAM" id="SSF56112">
    <property type="entry name" value="Protein kinase-like (PK-like)"/>
    <property type="match status" value="1"/>
</dbReference>
<evidence type="ECO:0000256" key="13">
    <source>
        <dbReference type="ARBA" id="ARBA00023242"/>
    </source>
</evidence>
<dbReference type="Pfam" id="PF25385">
    <property type="entry name" value="HEAT_MEC1_N"/>
    <property type="match status" value="1"/>
</dbReference>
<dbReference type="InterPro" id="IPR000403">
    <property type="entry name" value="PI3/4_kinase_cat_dom"/>
</dbReference>
<dbReference type="GO" id="GO:0005694">
    <property type="term" value="C:chromosome"/>
    <property type="evidence" value="ECO:0007669"/>
    <property type="project" value="TreeGrafter"/>
</dbReference>
<dbReference type="Gene3D" id="3.30.1010.10">
    <property type="entry name" value="Phosphatidylinositol 3-kinase Catalytic Subunit, Chain A, domain 4"/>
    <property type="match status" value="1"/>
</dbReference>
<evidence type="ECO:0000256" key="4">
    <source>
        <dbReference type="ARBA" id="ARBA00021345"/>
    </source>
</evidence>
<keyword evidence="8" id="KW-0227">DNA damage</keyword>
<evidence type="ECO:0000256" key="12">
    <source>
        <dbReference type="ARBA" id="ARBA00023204"/>
    </source>
</evidence>
<dbReference type="Pfam" id="PF08064">
    <property type="entry name" value="UME"/>
    <property type="match status" value="1"/>
</dbReference>
<dbReference type="STRING" id="58919.A0A316ZDR0"/>
<dbReference type="GO" id="GO:0004674">
    <property type="term" value="F:protein serine/threonine kinase activity"/>
    <property type="evidence" value="ECO:0007669"/>
    <property type="project" value="UniProtKB-KW"/>
</dbReference>
<dbReference type="GO" id="GO:0005524">
    <property type="term" value="F:ATP binding"/>
    <property type="evidence" value="ECO:0007669"/>
    <property type="project" value="UniProtKB-KW"/>
</dbReference>
<dbReference type="InterPro" id="IPR058681">
    <property type="entry name" value="HEAT_MEC1_N"/>
</dbReference>
<dbReference type="GO" id="GO:0000723">
    <property type="term" value="P:telomere maintenance"/>
    <property type="evidence" value="ECO:0007669"/>
    <property type="project" value="TreeGrafter"/>
</dbReference>
<evidence type="ECO:0000259" key="23">
    <source>
        <dbReference type="PROSITE" id="PS51190"/>
    </source>
</evidence>
<dbReference type="Pfam" id="PF25030">
    <property type="entry name" value="M-HEAT_ATR"/>
    <property type="match status" value="1"/>
</dbReference>
<dbReference type="Pfam" id="PF02259">
    <property type="entry name" value="FAT"/>
    <property type="match status" value="1"/>
</dbReference>
<dbReference type="Gene3D" id="1.10.1070.11">
    <property type="entry name" value="Phosphatidylinositol 3-/4-kinase, catalytic domain"/>
    <property type="match status" value="1"/>
</dbReference>
<evidence type="ECO:0000256" key="14">
    <source>
        <dbReference type="ARBA" id="ARBA00023254"/>
    </source>
</evidence>
<evidence type="ECO:0000256" key="8">
    <source>
        <dbReference type="ARBA" id="ARBA00022763"/>
    </source>
</evidence>
<dbReference type="PANTHER" id="PTHR11139:SF125">
    <property type="entry name" value="SERINE_THREONINE-PROTEIN KINASE MEC1"/>
    <property type="match status" value="1"/>
</dbReference>
<dbReference type="InterPro" id="IPR003152">
    <property type="entry name" value="FATC_dom"/>
</dbReference>
<dbReference type="InterPro" id="IPR056802">
    <property type="entry name" value="ATR-like_M-HEAT"/>
</dbReference>
<evidence type="ECO:0000259" key="21">
    <source>
        <dbReference type="PROSITE" id="PS50290"/>
    </source>
</evidence>
<evidence type="ECO:0000256" key="18">
    <source>
        <dbReference type="ARBA" id="ARBA00047899"/>
    </source>
</evidence>
<reference evidence="24 25" key="1">
    <citation type="journal article" date="2018" name="Mol. Biol. Evol.">
        <title>Broad Genomic Sampling Reveals a Smut Pathogenic Ancestry of the Fungal Clade Ustilaginomycotina.</title>
        <authorList>
            <person name="Kijpornyongpan T."/>
            <person name="Mondo S.J."/>
            <person name="Barry K."/>
            <person name="Sandor L."/>
            <person name="Lee J."/>
            <person name="Lipzen A."/>
            <person name="Pangilinan J."/>
            <person name="LaButti K."/>
            <person name="Hainaut M."/>
            <person name="Henrissat B."/>
            <person name="Grigoriev I.V."/>
            <person name="Spatafora J.W."/>
            <person name="Aime M.C."/>
        </authorList>
    </citation>
    <scope>NUCLEOTIDE SEQUENCE [LARGE SCALE GENOMIC DNA]</scope>
    <source>
        <strain evidence="24 25">MCA 4186</strain>
    </source>
</reference>
<evidence type="ECO:0000256" key="2">
    <source>
        <dbReference type="ARBA" id="ARBA00010769"/>
    </source>
</evidence>
<keyword evidence="9" id="KW-0418">Kinase</keyword>
<protein>
    <recommendedName>
        <fullName evidence="4">Serine/threonine-protein kinase MEC1</fullName>
        <ecNumber evidence="3">2.7.11.1</ecNumber>
    </recommendedName>
    <alternativeName>
        <fullName evidence="17">ATR homolog</fullName>
    </alternativeName>
    <alternativeName>
        <fullName evidence="16">DNA-damage checkpoint kinase MEC1</fullName>
    </alternativeName>
    <alternativeName>
        <fullName evidence="15">Mitosis entry checkpoint protein 1</fullName>
    </alternativeName>
</protein>
<feature type="compositionally biased region" description="Basic and acidic residues" evidence="20">
    <location>
        <begin position="9"/>
        <end position="24"/>
    </location>
</feature>
<sequence>MFPPSASEAAEHAAAKDGEPSNETDRGAHILCRLLAGVFVVSLCNWEGPHPSEITRPNHAEGQAEKAASIDVVAALRLMRSEITFQPSLLLHRFHSRTHEQRTSSTAQGRSLAAQAQAEATALALESSTLTLWLFPRLLCAAATLLARYPDDRVALAARTEMLELLLLISTLGLEGDGTEDVRMCLFDALRASLDALASAGRPVCDDRASFPVKLIMPAEDGQDDPSSRAVRFFALPLVAGTHIASAMLPQSGDGIVRTWAPEDYATFCPPLPREHAVTMAHALLQTTALLTQQLAARHPAQLSDMASTVSSLFLDAWAVDDAATGIFFEALPPHLCSARLELAALALQPQAGSSPVLRARFSARVAHTLDSCLSAASSANDDDEADSVDDKVLTALLRAVKTWREGVRKNSAWRPAIASVLLPLAASLVTEVLVAPSVEEAGTALEPAEKARLDATLLRKSSAFHALLALLEARRHGALPITSGEAERLRNEVLGPALGRGESQTLEDLDLASAWLTRSELLGLREALDSFVATPEHAQTLKRKRQDDESQSARSQRPNRLAEHSATATGQDIDQCIGGKAGWVGEAISSVSLAIATLRRVAAEQCLAAGTLTRTSRGLRCASCDAPSFSAASLARTGKATAAPLLNVICETFRTSPADSPTAAAALAAMRSMAAHANAEDVGKAFTGRAVHIFELGLRHPDRAARLATGRLISTVVDAYFRMHASDHDALRQELAPVLALHQRIVNGPSQGKLKEIEAAYLSLGLLARVAQEEVQHEVLLVLVLHLSVDQPLRSLVYLQITQLAAYHGKTSFQLLAPSLPTISAQVVQRMMSAPTLFEEVLNLLNQDANKFLQTTLQHTLPPLIAAGNDKLLRAVAAGVNQQVQAMCFSHVPAILKRFLLLPKGEREASIDKLVHLLRGTADREITEVSVRMLFKSYKPQLLGHLITHLGDPAQRAAALDGLYFFESMRPERGSNAGNKSAALSSFLKEDILEILAWINDELAGAHGKTTIAQKVMTARSIGALVDVIGQTISMVTPQIMATLNTTMQVNELLLPTLESWRTFITKLRYEDVAPFIGQTGAALISAWPRLGRAEKEIAKELVHYIVIDSRAEFEPQLLQQFPNLDSIGDDVPEESKRIRKMQGQAPEASLARVLDRAASENSSVSLQGLQELKRFFTLEREYIARITTGDSFAPMVGKIVGVLFSASSRTGDSQTDIRDLCFETLGMLGAVDPDRFDLPSEDQTYIVLHNFTERDEAIDFGVHLIRHTLVSAFRASEDTKHQAALAYAIQELLKYCGFTSALLVPSATKPVSLKVRQRWNELPTEMLDTIAPLLDSKYSAHLGEPTPREKPIYRHSRTYREWIQNWANELILGASGGDAKAIFGVLRSVIRDHDLTIAQHILPHLVLNALISGTEEQRSDVLREISAILEDQVMPAVEMDADQRLLSAQTVFGLLDHISLWMRRKNEESSRGAGGREAAKRGREMPYEAAMMNVREIVDFVSDELMAQAALKCKAYARSLLNFEKRVRSMRSEGRKDADMQEYFENMHYIYANLDEPDGMEGVSTRVIAPSLEHQIREHESTGRWTSAQSCWEVELQRKPSDPELHIGLLRCLRNLGHYDTMRTHIRGVLSMHPEWDELLAPFNVEGACILSDWGEVRRALQNGSQQSAAHATARVVLSLKDRDELGMADALRDARRLVGKPIVAAGKGSYARVYEAVTHLHMVNELELIQNKVQLRNKPGGPVSAAHSLREVDPILLARLNATLPSFRTREPLLSLRRSAFAAVYGGDARALGASVGQAWILTAKSARRAGHFQTAYSAVLQSMQCEAPFAFIQRAKLLALDDKKQTAIQELNNAIPNIASAMQAATDAQNKRSAGAAAGVIDLTADEDSQDLMGLGKRAYARAHLLRARLVDETGRYPPNEVIERYKTTSTIDPGSEKLWYRLGHYYDSQKETPVANLMTQSWSVCRYYLKSAQCGTKFFYRTLPRVLTVWLDSGDDAYLINVAKKQEVVNKATDPDGYDKVEQFGRIIAEIRKAQRRLRPYQWLAVFPQLVSRVVHKHLKVWETLADIVAMVVDAYPHQAMWSMIAGSQSKDAERKRRFNEVVSRVKSQAARDNKDTARIVDQSQRMARELLYLCDFPVKRETQLNMPSQFPKLQSLADGNLILPLQSSINVSLPSNHLLSGDHQPFADNLPRITGFDPVIDIMPSLQKPRKIVIMGSDGKRYAFLCKPKDDLRKDARLMEFDSMINKLLQADSESRRRRLYIRTYAVVTLNEECGLIEWVPNTIGLRHILSKLYASRGIPLYTTDIKVNMEEARTNPRRAGEIFETRILSRYPSVFHEWFLATFPEPTVWLKARLAYGHTLAVMSMVGYVLGLGDRHGENILFDSSSGDTVHVDLNCLFEKGLTFDVPERVPFRLTHNLVDALGVTGVDGVFRRAAEISMRILRDNKDSLLSVLEAMVHDPLVEWGADDRSRARQNRPDPRVLEARKSLAPITKKLDGLVRKRDMDWTPPCSVNNAVDALIRDATSSSLLAQMYVGWASYL</sequence>
<comment type="catalytic activity">
    <reaction evidence="18">
        <text>L-threonyl-[protein] + ATP = O-phospho-L-threonyl-[protein] + ADP + H(+)</text>
        <dbReference type="Rhea" id="RHEA:46608"/>
        <dbReference type="Rhea" id="RHEA-COMP:11060"/>
        <dbReference type="Rhea" id="RHEA-COMP:11605"/>
        <dbReference type="ChEBI" id="CHEBI:15378"/>
        <dbReference type="ChEBI" id="CHEBI:30013"/>
        <dbReference type="ChEBI" id="CHEBI:30616"/>
        <dbReference type="ChEBI" id="CHEBI:61977"/>
        <dbReference type="ChEBI" id="CHEBI:456216"/>
        <dbReference type="EC" id="2.7.11.1"/>
    </reaction>
</comment>
<evidence type="ECO:0000256" key="9">
    <source>
        <dbReference type="ARBA" id="ARBA00022777"/>
    </source>
</evidence>
<evidence type="ECO:0000256" key="11">
    <source>
        <dbReference type="ARBA" id="ARBA00022853"/>
    </source>
</evidence>
<dbReference type="InterPro" id="IPR018936">
    <property type="entry name" value="PI3/4_kinase_CS"/>
</dbReference>
<name>A0A316ZDR0_9BASI</name>
<dbReference type="Proteomes" id="UP000245946">
    <property type="component" value="Unassembled WGS sequence"/>
</dbReference>
<comment type="catalytic activity">
    <reaction evidence="19">
        <text>L-seryl-[protein] + ATP = O-phospho-L-seryl-[protein] + ADP + H(+)</text>
        <dbReference type="Rhea" id="RHEA:17989"/>
        <dbReference type="Rhea" id="RHEA-COMP:9863"/>
        <dbReference type="Rhea" id="RHEA-COMP:11604"/>
        <dbReference type="ChEBI" id="CHEBI:15378"/>
        <dbReference type="ChEBI" id="CHEBI:29999"/>
        <dbReference type="ChEBI" id="CHEBI:30616"/>
        <dbReference type="ChEBI" id="CHEBI:83421"/>
        <dbReference type="ChEBI" id="CHEBI:456216"/>
        <dbReference type="EC" id="2.7.11.1"/>
    </reaction>
</comment>
<dbReference type="GO" id="GO:0000077">
    <property type="term" value="P:DNA damage checkpoint signaling"/>
    <property type="evidence" value="ECO:0007669"/>
    <property type="project" value="TreeGrafter"/>
</dbReference>
<dbReference type="InterPro" id="IPR050517">
    <property type="entry name" value="DDR_Repair_Kinase"/>
</dbReference>
<dbReference type="SMART" id="SM01343">
    <property type="entry name" value="FATC"/>
    <property type="match status" value="1"/>
</dbReference>
<dbReference type="PANTHER" id="PTHR11139">
    <property type="entry name" value="ATAXIA TELANGIECTASIA MUTATED ATM -RELATED"/>
    <property type="match status" value="1"/>
</dbReference>
<dbReference type="Pfam" id="PF00454">
    <property type="entry name" value="PI3_PI4_kinase"/>
    <property type="match status" value="1"/>
</dbReference>
<evidence type="ECO:0000259" key="22">
    <source>
        <dbReference type="PROSITE" id="PS51189"/>
    </source>
</evidence>
<evidence type="ECO:0000256" key="19">
    <source>
        <dbReference type="ARBA" id="ARBA00048679"/>
    </source>
</evidence>
<dbReference type="InterPro" id="IPR016024">
    <property type="entry name" value="ARM-type_fold"/>
</dbReference>
<dbReference type="GeneID" id="37272110"/>
<dbReference type="SUPFAM" id="SSF48371">
    <property type="entry name" value="ARM repeat"/>
    <property type="match status" value="1"/>
</dbReference>
<keyword evidence="5" id="KW-0723">Serine/threonine-protein kinase</keyword>
<dbReference type="InterPro" id="IPR011009">
    <property type="entry name" value="Kinase-like_dom_sf"/>
</dbReference>
<feature type="domain" description="FAT" evidence="22">
    <location>
        <begin position="1507"/>
        <end position="2095"/>
    </location>
</feature>
<keyword evidence="12" id="KW-0234">DNA repair</keyword>
<dbReference type="PROSITE" id="PS50290">
    <property type="entry name" value="PI3_4_KINASE_3"/>
    <property type="match status" value="1"/>
</dbReference>
<evidence type="ECO:0000256" key="16">
    <source>
        <dbReference type="ARBA" id="ARBA00030459"/>
    </source>
</evidence>
<comment type="subcellular location">
    <subcellularLocation>
        <location evidence="1">Nucleus</location>
    </subcellularLocation>
</comment>
<keyword evidence="6" id="KW-0808">Transferase</keyword>
<dbReference type="GO" id="GO:0005634">
    <property type="term" value="C:nucleus"/>
    <property type="evidence" value="ECO:0007669"/>
    <property type="project" value="UniProtKB-SubCell"/>
</dbReference>
<dbReference type="CDD" id="cd00892">
    <property type="entry name" value="PIKKc_ATR"/>
    <property type="match status" value="1"/>
</dbReference>
<keyword evidence="7" id="KW-0547">Nucleotide-binding</keyword>
<evidence type="ECO:0000313" key="25">
    <source>
        <dbReference type="Proteomes" id="UP000245946"/>
    </source>
</evidence>
<evidence type="ECO:0000256" key="10">
    <source>
        <dbReference type="ARBA" id="ARBA00022840"/>
    </source>
</evidence>
<evidence type="ECO:0000256" key="7">
    <source>
        <dbReference type="ARBA" id="ARBA00022741"/>
    </source>
</evidence>
<dbReference type="InterPro" id="IPR057564">
    <property type="entry name" value="HEAT_ATR"/>
</dbReference>
<keyword evidence="13" id="KW-0539">Nucleus</keyword>
<dbReference type="PROSITE" id="PS51189">
    <property type="entry name" value="FAT"/>
    <property type="match status" value="1"/>
</dbReference>
<dbReference type="Pfam" id="PF23593">
    <property type="entry name" value="HEAT_ATR"/>
    <property type="match status" value="1"/>
</dbReference>
<evidence type="ECO:0000313" key="24">
    <source>
        <dbReference type="EMBL" id="PWN99188.1"/>
    </source>
</evidence>
<keyword evidence="10" id="KW-0067">ATP-binding</keyword>
<feature type="region of interest" description="Disordered" evidence="20">
    <location>
        <begin position="538"/>
        <end position="569"/>
    </location>
</feature>
<dbReference type="SMART" id="SM00802">
    <property type="entry name" value="UME"/>
    <property type="match status" value="1"/>
</dbReference>
<dbReference type="InterPro" id="IPR011990">
    <property type="entry name" value="TPR-like_helical_dom_sf"/>
</dbReference>
<dbReference type="SMART" id="SM00146">
    <property type="entry name" value="PI3Kc"/>
    <property type="match status" value="1"/>
</dbReference>
<evidence type="ECO:0000256" key="15">
    <source>
        <dbReference type="ARBA" id="ARBA00029679"/>
    </source>
</evidence>
<feature type="domain" description="PI3K/PI4K catalytic" evidence="21">
    <location>
        <begin position="2202"/>
        <end position="2509"/>
    </location>
</feature>
<dbReference type="PROSITE" id="PS00916">
    <property type="entry name" value="PI3_4_KINASE_2"/>
    <property type="match status" value="1"/>
</dbReference>
<evidence type="ECO:0000256" key="1">
    <source>
        <dbReference type="ARBA" id="ARBA00004123"/>
    </source>
</evidence>
<dbReference type="RefSeq" id="XP_025599467.1">
    <property type="nucleotide sequence ID" value="XM_025744566.1"/>
</dbReference>
<dbReference type="PROSITE" id="PS51190">
    <property type="entry name" value="FATC"/>
    <property type="match status" value="1"/>
</dbReference>
<dbReference type="GO" id="GO:0006281">
    <property type="term" value="P:DNA repair"/>
    <property type="evidence" value="ECO:0007669"/>
    <property type="project" value="UniProtKB-KW"/>
</dbReference>
<feature type="region of interest" description="Disordered" evidence="20">
    <location>
        <begin position="1"/>
        <end position="24"/>
    </location>
</feature>
<dbReference type="EMBL" id="KZ819289">
    <property type="protein sequence ID" value="PWN99188.1"/>
    <property type="molecule type" value="Genomic_DNA"/>
</dbReference>
<dbReference type="OrthoDB" id="381190at2759"/>
<keyword evidence="11" id="KW-0156">Chromatin regulator</keyword>
<evidence type="ECO:0000256" key="6">
    <source>
        <dbReference type="ARBA" id="ARBA00022679"/>
    </source>
</evidence>
<keyword evidence="14" id="KW-0469">Meiosis</keyword>
<dbReference type="EC" id="2.7.11.1" evidence="3"/>
<dbReference type="Gene3D" id="1.25.40.10">
    <property type="entry name" value="Tetratricopeptide repeat domain"/>
    <property type="match status" value="1"/>
</dbReference>
<accession>A0A316ZDR0</accession>
<comment type="similarity">
    <text evidence="2">Belongs to the PI3/PI4-kinase family. ATM subfamily.</text>
</comment>
<feature type="domain" description="FATC" evidence="23">
    <location>
        <begin position="2515"/>
        <end position="2547"/>
    </location>
</feature>
<evidence type="ECO:0000256" key="20">
    <source>
        <dbReference type="SAM" id="MobiDB-lite"/>
    </source>
</evidence>
<evidence type="ECO:0000256" key="17">
    <source>
        <dbReference type="ARBA" id="ARBA00033001"/>
    </source>
</evidence>
<proteinExistence type="inferred from homology"/>
<keyword evidence="25" id="KW-1185">Reference proteome</keyword>
<evidence type="ECO:0000256" key="5">
    <source>
        <dbReference type="ARBA" id="ARBA00022527"/>
    </source>
</evidence>
<gene>
    <name evidence="24" type="ORF">FA09DRAFT_342946</name>
</gene>
<dbReference type="InterPro" id="IPR014009">
    <property type="entry name" value="PIK_FAT"/>
</dbReference>
<dbReference type="InterPro" id="IPR012993">
    <property type="entry name" value="UME"/>
</dbReference>
<dbReference type="SUPFAM" id="SSF48452">
    <property type="entry name" value="TPR-like"/>
    <property type="match status" value="1"/>
</dbReference>
<dbReference type="InterPro" id="IPR003151">
    <property type="entry name" value="PIK-rel_kinase_FAT"/>
</dbReference>
<evidence type="ECO:0000256" key="3">
    <source>
        <dbReference type="ARBA" id="ARBA00012513"/>
    </source>
</evidence>
<dbReference type="InterPro" id="IPR036940">
    <property type="entry name" value="PI3/4_kinase_cat_sf"/>
</dbReference>
<organism evidence="24 25">
    <name type="scientific">Tilletiopsis washingtonensis</name>
    <dbReference type="NCBI Taxonomy" id="58919"/>
    <lineage>
        <taxon>Eukaryota</taxon>
        <taxon>Fungi</taxon>
        <taxon>Dikarya</taxon>
        <taxon>Basidiomycota</taxon>
        <taxon>Ustilaginomycotina</taxon>
        <taxon>Exobasidiomycetes</taxon>
        <taxon>Entylomatales</taxon>
        <taxon>Entylomatales incertae sedis</taxon>
        <taxon>Tilletiopsis</taxon>
    </lineage>
</organism>
<dbReference type="Pfam" id="PF02260">
    <property type="entry name" value="FATC"/>
    <property type="match status" value="1"/>
</dbReference>